<evidence type="ECO:0008006" key="4">
    <source>
        <dbReference type="Google" id="ProtNLM"/>
    </source>
</evidence>
<accession>A0ABV2PXW2</accession>
<feature type="transmembrane region" description="Helical" evidence="1">
    <location>
        <begin position="167"/>
        <end position="187"/>
    </location>
</feature>
<reference evidence="2 3" key="1">
    <citation type="submission" date="2024-06" db="EMBL/GenBank/DDBJ databases">
        <title>Sorghum-associated microbial communities from plants grown in Nebraska, USA.</title>
        <authorList>
            <person name="Schachtman D."/>
        </authorList>
    </citation>
    <scope>NUCLEOTIDE SEQUENCE [LARGE SCALE GENOMIC DNA]</scope>
    <source>
        <strain evidence="2 3">1757</strain>
    </source>
</reference>
<feature type="transmembrane region" description="Helical" evidence="1">
    <location>
        <begin position="100"/>
        <end position="124"/>
    </location>
</feature>
<organism evidence="2 3">
    <name type="scientific">Rhodanobacter soli</name>
    <dbReference type="NCBI Taxonomy" id="590609"/>
    <lineage>
        <taxon>Bacteria</taxon>
        <taxon>Pseudomonadati</taxon>
        <taxon>Pseudomonadota</taxon>
        <taxon>Gammaproteobacteria</taxon>
        <taxon>Lysobacterales</taxon>
        <taxon>Rhodanobacteraceae</taxon>
        <taxon>Rhodanobacter</taxon>
    </lineage>
</organism>
<keyword evidence="1" id="KW-0812">Transmembrane</keyword>
<protein>
    <recommendedName>
        <fullName evidence="4">DUF1109 domain-containing protein</fullName>
    </recommendedName>
</protein>
<feature type="transmembrane region" description="Helical" evidence="1">
    <location>
        <begin position="140"/>
        <end position="158"/>
    </location>
</feature>
<proteinExistence type="predicted"/>
<dbReference type="Proteomes" id="UP001549251">
    <property type="component" value="Unassembled WGS sequence"/>
</dbReference>
<evidence type="ECO:0000256" key="1">
    <source>
        <dbReference type="SAM" id="Phobius"/>
    </source>
</evidence>
<keyword evidence="1" id="KW-0472">Membrane</keyword>
<feature type="transmembrane region" description="Helical" evidence="1">
    <location>
        <begin position="38"/>
        <end position="57"/>
    </location>
</feature>
<name>A0ABV2PXW2_9GAMM</name>
<evidence type="ECO:0000313" key="2">
    <source>
        <dbReference type="EMBL" id="MET4569881.1"/>
    </source>
</evidence>
<dbReference type="InterPro" id="IPR009495">
    <property type="entry name" value="NrsF"/>
</dbReference>
<keyword evidence="1" id="KW-1133">Transmembrane helix</keyword>
<dbReference type="Pfam" id="PF06532">
    <property type="entry name" value="NrsF"/>
    <property type="match status" value="1"/>
</dbReference>
<sequence length="223" mass="23372">MENPDVMSDPQSHEALIDRLGTDLVPVRRLLPPWLRTAGWLLVVMALAVGLLMHYGADPMLRRWAATPDLAWAGIGAVITAVCAAWAAFALGVPGRRAAWAWLPLPGALLWVGASGLGCLRTWIAPGTELAGVHQSADCLLFIISFSVPLSALLIVLLRRACPLRPVLTAVLIGLASAAASASLLEICHSFDAAATDLLTHALAVVVVVAANAAMGGRLLSRT</sequence>
<evidence type="ECO:0000313" key="3">
    <source>
        <dbReference type="Proteomes" id="UP001549251"/>
    </source>
</evidence>
<comment type="caution">
    <text evidence="2">The sequence shown here is derived from an EMBL/GenBank/DDBJ whole genome shotgun (WGS) entry which is preliminary data.</text>
</comment>
<feature type="transmembrane region" description="Helical" evidence="1">
    <location>
        <begin position="199"/>
        <end position="220"/>
    </location>
</feature>
<dbReference type="EMBL" id="JBEPSD010000002">
    <property type="protein sequence ID" value="MET4569881.1"/>
    <property type="molecule type" value="Genomic_DNA"/>
</dbReference>
<keyword evidence="3" id="KW-1185">Reference proteome</keyword>
<feature type="transmembrane region" description="Helical" evidence="1">
    <location>
        <begin position="69"/>
        <end position="93"/>
    </location>
</feature>
<gene>
    <name evidence="2" type="ORF">ABIE04_002242</name>
</gene>